<dbReference type="InterPro" id="IPR036869">
    <property type="entry name" value="J_dom_sf"/>
</dbReference>
<organism evidence="2 3">
    <name type="scientific">Entomortierella chlamydospora</name>
    <dbReference type="NCBI Taxonomy" id="101097"/>
    <lineage>
        <taxon>Eukaryota</taxon>
        <taxon>Fungi</taxon>
        <taxon>Fungi incertae sedis</taxon>
        <taxon>Mucoromycota</taxon>
        <taxon>Mortierellomycotina</taxon>
        <taxon>Mortierellomycetes</taxon>
        <taxon>Mortierellales</taxon>
        <taxon>Mortierellaceae</taxon>
        <taxon>Entomortierella</taxon>
    </lineage>
</organism>
<dbReference type="AlphaFoldDB" id="A0A9P6MUA3"/>
<dbReference type="Proteomes" id="UP000703661">
    <property type="component" value="Unassembled WGS sequence"/>
</dbReference>
<comment type="caution">
    <text evidence="2">The sequence shown here is derived from an EMBL/GenBank/DDBJ whole genome shotgun (WGS) entry which is preliminary data.</text>
</comment>
<dbReference type="SUPFAM" id="SSF46565">
    <property type="entry name" value="Chaperone J-domain"/>
    <property type="match status" value="1"/>
</dbReference>
<dbReference type="Gene3D" id="1.10.287.110">
    <property type="entry name" value="DnaJ domain"/>
    <property type="match status" value="1"/>
</dbReference>
<accession>A0A9P6MUA3</accession>
<evidence type="ECO:0000313" key="2">
    <source>
        <dbReference type="EMBL" id="KAG0013054.1"/>
    </source>
</evidence>
<dbReference type="Pfam" id="PF00226">
    <property type="entry name" value="DnaJ"/>
    <property type="match status" value="1"/>
</dbReference>
<evidence type="ECO:0000313" key="3">
    <source>
        <dbReference type="Proteomes" id="UP000703661"/>
    </source>
</evidence>
<protein>
    <recommendedName>
        <fullName evidence="1">J domain-containing protein</fullName>
    </recommendedName>
</protein>
<feature type="domain" description="J" evidence="1">
    <location>
        <begin position="7"/>
        <end position="73"/>
    </location>
</feature>
<evidence type="ECO:0000259" key="1">
    <source>
        <dbReference type="PROSITE" id="PS50076"/>
    </source>
</evidence>
<dbReference type="InterPro" id="IPR001623">
    <property type="entry name" value="DnaJ_domain"/>
</dbReference>
<dbReference type="CDD" id="cd06257">
    <property type="entry name" value="DnaJ"/>
    <property type="match status" value="1"/>
</dbReference>
<dbReference type="OrthoDB" id="445556at2759"/>
<reference evidence="2" key="1">
    <citation type="journal article" date="2020" name="Fungal Divers.">
        <title>Resolving the Mortierellaceae phylogeny through synthesis of multi-gene phylogenetics and phylogenomics.</title>
        <authorList>
            <person name="Vandepol N."/>
            <person name="Liber J."/>
            <person name="Desiro A."/>
            <person name="Na H."/>
            <person name="Kennedy M."/>
            <person name="Barry K."/>
            <person name="Grigoriev I.V."/>
            <person name="Miller A.N."/>
            <person name="O'Donnell K."/>
            <person name="Stajich J.E."/>
            <person name="Bonito G."/>
        </authorList>
    </citation>
    <scope>NUCLEOTIDE SEQUENCE</scope>
    <source>
        <strain evidence="2">NRRL 2769</strain>
    </source>
</reference>
<name>A0A9P6MUA3_9FUNG</name>
<proteinExistence type="predicted"/>
<dbReference type="PROSITE" id="PS50076">
    <property type="entry name" value="DNAJ_2"/>
    <property type="match status" value="1"/>
</dbReference>
<gene>
    <name evidence="2" type="ORF">BGZ80_011311</name>
</gene>
<dbReference type="EMBL" id="JAAAID010000897">
    <property type="protein sequence ID" value="KAG0013054.1"/>
    <property type="molecule type" value="Genomic_DNA"/>
</dbReference>
<keyword evidence="3" id="KW-1185">Reference proteome</keyword>
<sequence>MNLDETLLYSTLGVSSTSSKEDVELAYRRFMMRHHPNEEETAVDPSKDPVVLANVARLVLCDPEERKKYDNSFKIFAPEAEERMSLPDCVASILSTISLGVLAIRMYGILDWNYYVVFVPVWVLDSWLIFKECLSFCMGVQFNYREISPLLTKELFERLLKRLRKEFLKRLLKISLIIAFEILVARKANDPSNTSALLVLLHTLL</sequence>